<dbReference type="PANTHER" id="PTHR36700:SF1">
    <property type="entry name" value="CRISPR SYSTEM CMR SUBUNIT CMR4"/>
    <property type="match status" value="1"/>
</dbReference>
<reference evidence="3 4" key="1">
    <citation type="submission" date="2017-07" db="EMBL/GenBank/DDBJ databases">
        <title>Isolation and whole genome analysis of endospore-forming bacteria from heroin.</title>
        <authorList>
            <person name="Kalinowski J."/>
            <person name="Ahrens B."/>
            <person name="Al-Dilaimi A."/>
            <person name="Winkler A."/>
            <person name="Wibberg D."/>
            <person name="Schleenbecker U."/>
            <person name="Ruckert C."/>
            <person name="Wolfel R."/>
            <person name="Grass G."/>
        </authorList>
    </citation>
    <scope>NUCLEOTIDE SEQUENCE [LARGE SCALE GENOMIC DNA]</scope>
    <source>
        <strain evidence="3 4">7539</strain>
    </source>
</reference>
<evidence type="ECO:0000313" key="3">
    <source>
        <dbReference type="EMBL" id="PAE89150.1"/>
    </source>
</evidence>
<dbReference type="PANTHER" id="PTHR36700">
    <property type="entry name" value="CRISPR SYSTEM CMR SUBUNIT CMR4"/>
    <property type="match status" value="1"/>
</dbReference>
<name>A0A268P1H7_SHOCL</name>
<dbReference type="NCBIfam" id="TIGR02580">
    <property type="entry name" value="cas_RAMP_Cmr4"/>
    <property type="match status" value="1"/>
</dbReference>
<evidence type="ECO:0000259" key="2">
    <source>
        <dbReference type="Pfam" id="PF03787"/>
    </source>
</evidence>
<proteinExistence type="predicted"/>
<protein>
    <submittedName>
        <fullName evidence="3">Type III-B CRISPR module RAMP protein Cmr4</fullName>
    </submittedName>
</protein>
<gene>
    <name evidence="3" type="primary">cmr4</name>
    <name evidence="3" type="ORF">CHH72_09930</name>
</gene>
<keyword evidence="1" id="KW-0051">Antiviral defense</keyword>
<dbReference type="Proteomes" id="UP000216207">
    <property type="component" value="Unassembled WGS sequence"/>
</dbReference>
<dbReference type="AlphaFoldDB" id="A0A268P1H7"/>
<comment type="caution">
    <text evidence="3">The sequence shown here is derived from an EMBL/GenBank/DDBJ whole genome shotgun (WGS) entry which is preliminary data.</text>
</comment>
<feature type="domain" description="CRISPR type III-associated protein" evidence="2">
    <location>
        <begin position="10"/>
        <end position="309"/>
    </location>
</feature>
<dbReference type="InterPro" id="IPR005537">
    <property type="entry name" value="RAMP_III_fam"/>
</dbReference>
<dbReference type="EMBL" id="NPCC01000011">
    <property type="protein sequence ID" value="PAE89150.1"/>
    <property type="molecule type" value="Genomic_DNA"/>
</dbReference>
<dbReference type="Pfam" id="PF03787">
    <property type="entry name" value="RAMPs"/>
    <property type="match status" value="1"/>
</dbReference>
<evidence type="ECO:0000256" key="1">
    <source>
        <dbReference type="ARBA" id="ARBA00023118"/>
    </source>
</evidence>
<dbReference type="InterPro" id="IPR013410">
    <property type="entry name" value="CRISPR-assoc_RAMP_Cmr4"/>
</dbReference>
<evidence type="ECO:0000313" key="4">
    <source>
        <dbReference type="Proteomes" id="UP000216207"/>
    </source>
</evidence>
<sequence length="318" mass="35848">MNIDNTIYILHCMSPVHVGAGQGVGAIDMPMIREKVTQWPYIPGSSVKGVHREYFRSRNYDHEWMGAAFGIPGAGGTEIVSEGSDFNGNAGALVMSDARMLAFPVASGHGTFAYVTCPLVLKRLYRDLQATTVFDKTQKVIDVIAKIADMKLQNDCGLVYYESIIWENNEDSKKVILEEFDVKVEHEQDFSNLVDWIAKVSFPQDKISQTMFKERVILVSDEAFQYFVTMCSEVVPRIRIKEGVKIVEQGALWNEEYLPVESILYGIIWCDPSPNLSKQEVHKRLMKPFSNQIFLQIGGNATVGKGRVRCSYVQEESL</sequence>
<organism evidence="3 4">
    <name type="scientific">Shouchella clausii</name>
    <name type="common">Alkalihalobacillus clausii</name>
    <dbReference type="NCBI Taxonomy" id="79880"/>
    <lineage>
        <taxon>Bacteria</taxon>
        <taxon>Bacillati</taxon>
        <taxon>Bacillota</taxon>
        <taxon>Bacilli</taxon>
        <taxon>Bacillales</taxon>
        <taxon>Bacillaceae</taxon>
        <taxon>Shouchella</taxon>
    </lineage>
</organism>
<dbReference type="RefSeq" id="WP_095326529.1">
    <property type="nucleotide sequence ID" value="NZ_NPCC01000011.1"/>
</dbReference>
<dbReference type="GO" id="GO:0051607">
    <property type="term" value="P:defense response to virus"/>
    <property type="evidence" value="ECO:0007669"/>
    <property type="project" value="UniProtKB-KW"/>
</dbReference>
<accession>A0A268P1H7</accession>